<keyword evidence="3" id="KW-1185">Reference proteome</keyword>
<keyword evidence="1" id="KW-0472">Membrane</keyword>
<organism evidence="2 3">
    <name type="scientific">Acropora cervicornis</name>
    <name type="common">Staghorn coral</name>
    <dbReference type="NCBI Taxonomy" id="6130"/>
    <lineage>
        <taxon>Eukaryota</taxon>
        <taxon>Metazoa</taxon>
        <taxon>Cnidaria</taxon>
        <taxon>Anthozoa</taxon>
        <taxon>Hexacorallia</taxon>
        <taxon>Scleractinia</taxon>
        <taxon>Astrocoeniina</taxon>
        <taxon>Acroporidae</taxon>
        <taxon>Acropora</taxon>
    </lineage>
</organism>
<dbReference type="Proteomes" id="UP001249851">
    <property type="component" value="Unassembled WGS sequence"/>
</dbReference>
<reference evidence="2" key="2">
    <citation type="journal article" date="2023" name="Science">
        <title>Genomic signatures of disease resistance in endangered staghorn corals.</title>
        <authorList>
            <person name="Vollmer S.V."/>
            <person name="Selwyn J.D."/>
            <person name="Despard B.A."/>
            <person name="Roesel C.L."/>
        </authorList>
    </citation>
    <scope>NUCLEOTIDE SEQUENCE</scope>
    <source>
        <strain evidence="2">K2</strain>
    </source>
</reference>
<sequence length="451" mass="52252">MESTIQEERKDNISKLKVLMTQAKCLTTTAKGRATAVLIAIAVSAVAILSVYAAGKFDSNPDLPELMEGEATFTSDDGQEETFHVVIDYNKKLIQLTSFHNPELLSPLPGRRLMSLEENKMENGTIINATKIQRKYFIVPENGNSTENIEGNVTHSLFQVDNDTDILLHLPNGSLHMRSKEQEMNFTDYKHLSCYRYIEENDTIEESFYDSNDSKLYQETSKTHHKWFEEDLRAMPSNITVLRNETGSLYNDNETMARQQPLTSRRKRGLGRRDGSIDWWYANWCGAKQGGYTKYPKKSCNSLCYTTTSYVNQRCREPTFKNENHGQMHLGKLLASAAVHFNRCTRCIIHVTKYNGRGPWWCQPVGNPCKCDNPFVWKAYRNIYSCPSWSCKWNAYQVFVTFFNFLSCWFPKRLCFPWIKFVCRCFWCLCPRITIYWKCITFKMCAFFGSG</sequence>
<gene>
    <name evidence="2" type="ORF">P5673_019925</name>
</gene>
<evidence type="ECO:0000313" key="3">
    <source>
        <dbReference type="Proteomes" id="UP001249851"/>
    </source>
</evidence>
<proteinExistence type="predicted"/>
<name>A0AAD9QAW0_ACRCE</name>
<comment type="caution">
    <text evidence="2">The sequence shown here is derived from an EMBL/GenBank/DDBJ whole genome shotgun (WGS) entry which is preliminary data.</text>
</comment>
<accession>A0AAD9QAW0</accession>
<dbReference type="EMBL" id="JARQWQ010000047">
    <property type="protein sequence ID" value="KAK2557936.1"/>
    <property type="molecule type" value="Genomic_DNA"/>
</dbReference>
<evidence type="ECO:0000256" key="1">
    <source>
        <dbReference type="SAM" id="Phobius"/>
    </source>
</evidence>
<feature type="transmembrane region" description="Helical" evidence="1">
    <location>
        <begin position="34"/>
        <end position="55"/>
    </location>
</feature>
<dbReference type="AlphaFoldDB" id="A0AAD9QAW0"/>
<keyword evidence="1" id="KW-0812">Transmembrane</keyword>
<evidence type="ECO:0000313" key="2">
    <source>
        <dbReference type="EMBL" id="KAK2557936.1"/>
    </source>
</evidence>
<protein>
    <submittedName>
        <fullName evidence="2">Uncharacterized protein</fullName>
    </submittedName>
</protein>
<keyword evidence="1" id="KW-1133">Transmembrane helix</keyword>
<reference evidence="2" key="1">
    <citation type="journal article" date="2023" name="G3 (Bethesda)">
        <title>Whole genome assembly and annotation of the endangered Caribbean coral Acropora cervicornis.</title>
        <authorList>
            <person name="Selwyn J.D."/>
            <person name="Vollmer S.V."/>
        </authorList>
    </citation>
    <scope>NUCLEOTIDE SEQUENCE</scope>
    <source>
        <strain evidence="2">K2</strain>
    </source>
</reference>